<gene>
    <name evidence="1" type="ORF">PEVE_00002088</name>
</gene>
<evidence type="ECO:0000313" key="2">
    <source>
        <dbReference type="Proteomes" id="UP001159427"/>
    </source>
</evidence>
<comment type="caution">
    <text evidence="1">The sequence shown here is derived from an EMBL/GenBank/DDBJ whole genome shotgun (WGS) entry which is preliminary data.</text>
</comment>
<evidence type="ECO:0000313" key="1">
    <source>
        <dbReference type="EMBL" id="CAH3156166.1"/>
    </source>
</evidence>
<dbReference type="EMBL" id="CALNXI010001115">
    <property type="protein sequence ID" value="CAH3156166.1"/>
    <property type="molecule type" value="Genomic_DNA"/>
</dbReference>
<protein>
    <submittedName>
        <fullName evidence="1">Uncharacterized protein</fullName>
    </submittedName>
</protein>
<name>A0ABN8Q315_9CNID</name>
<keyword evidence="2" id="KW-1185">Reference proteome</keyword>
<proteinExistence type="predicted"/>
<reference evidence="1 2" key="1">
    <citation type="submission" date="2022-05" db="EMBL/GenBank/DDBJ databases">
        <authorList>
            <consortium name="Genoscope - CEA"/>
            <person name="William W."/>
        </authorList>
    </citation>
    <scope>NUCLEOTIDE SEQUENCE [LARGE SCALE GENOMIC DNA]</scope>
</reference>
<accession>A0ABN8Q315</accession>
<sequence length="115" mass="12932">MIKTLLGQKKATEDLAAKLNTVPTYRRQNVQPQLQLQQRQPRINVDGDSVINVEHQETARNCSARSEKVMLLKGNRTTAIVNGPEKYDTLEHSFSLVINDNNCETVPLGALLNFE</sequence>
<organism evidence="1 2">
    <name type="scientific">Porites evermanni</name>
    <dbReference type="NCBI Taxonomy" id="104178"/>
    <lineage>
        <taxon>Eukaryota</taxon>
        <taxon>Metazoa</taxon>
        <taxon>Cnidaria</taxon>
        <taxon>Anthozoa</taxon>
        <taxon>Hexacorallia</taxon>
        <taxon>Scleractinia</taxon>
        <taxon>Fungiina</taxon>
        <taxon>Poritidae</taxon>
        <taxon>Porites</taxon>
    </lineage>
</organism>
<dbReference type="Proteomes" id="UP001159427">
    <property type="component" value="Unassembled WGS sequence"/>
</dbReference>